<protein>
    <recommendedName>
        <fullName evidence="1">Protein SlyX homolog</fullName>
    </recommendedName>
</protein>
<comment type="caution">
    <text evidence="3">The sequence shown here is derived from an EMBL/GenBank/DDBJ whole genome shotgun (WGS) entry which is preliminary data.</text>
</comment>
<dbReference type="Gene3D" id="1.20.5.300">
    <property type="match status" value="1"/>
</dbReference>
<dbReference type="InterPro" id="IPR007236">
    <property type="entry name" value="SlyX"/>
</dbReference>
<keyword evidence="4" id="KW-1185">Reference proteome</keyword>
<dbReference type="AlphaFoldDB" id="A0AAW8R3R3"/>
<gene>
    <name evidence="1" type="primary">slyX</name>
    <name evidence="3" type="ORF">RM544_14085</name>
</gene>
<dbReference type="HAMAP" id="MF_00715">
    <property type="entry name" value="SlyX"/>
    <property type="match status" value="1"/>
</dbReference>
<comment type="similarity">
    <text evidence="1">Belongs to the SlyX family.</text>
</comment>
<accession>A0AAW8R3R3</accession>
<evidence type="ECO:0000313" key="4">
    <source>
        <dbReference type="Proteomes" id="UP001249020"/>
    </source>
</evidence>
<evidence type="ECO:0000256" key="1">
    <source>
        <dbReference type="HAMAP-Rule" id="MF_00715"/>
    </source>
</evidence>
<dbReference type="Pfam" id="PF04102">
    <property type="entry name" value="SlyX"/>
    <property type="match status" value="1"/>
</dbReference>
<evidence type="ECO:0000256" key="2">
    <source>
        <dbReference type="SAM" id="Coils"/>
    </source>
</evidence>
<name>A0AAW8R3R3_9ALTE</name>
<reference evidence="3 4" key="1">
    <citation type="submission" date="2023-09" db="EMBL/GenBank/DDBJ databases">
        <authorList>
            <person name="Rey-Velasco X."/>
        </authorList>
    </citation>
    <scope>NUCLEOTIDE SEQUENCE [LARGE SCALE GENOMIC DNA]</scope>
    <source>
        <strain evidence="3 4">W409</strain>
    </source>
</reference>
<dbReference type="PANTHER" id="PTHR36508:SF1">
    <property type="entry name" value="PROTEIN SLYX"/>
    <property type="match status" value="1"/>
</dbReference>
<sequence>MSKNNNELIIAEMQAAIEQLEFKLAFQEDSIEQLNKIVINQQYTVDKQAQLITGLVDKFKSIQAGNTEPNQDNELPPHY</sequence>
<organism evidence="3 4">
    <name type="scientific">Brumicola blandensis</name>
    <dbReference type="NCBI Taxonomy" id="3075611"/>
    <lineage>
        <taxon>Bacteria</taxon>
        <taxon>Pseudomonadati</taxon>
        <taxon>Pseudomonadota</taxon>
        <taxon>Gammaproteobacteria</taxon>
        <taxon>Alteromonadales</taxon>
        <taxon>Alteromonadaceae</taxon>
        <taxon>Brumicola</taxon>
    </lineage>
</organism>
<dbReference type="PANTHER" id="PTHR36508">
    <property type="entry name" value="PROTEIN SLYX"/>
    <property type="match status" value="1"/>
</dbReference>
<evidence type="ECO:0000313" key="3">
    <source>
        <dbReference type="EMBL" id="MDT0583674.1"/>
    </source>
</evidence>
<proteinExistence type="inferred from homology"/>
<dbReference type="EMBL" id="JAVRIE010000006">
    <property type="protein sequence ID" value="MDT0583674.1"/>
    <property type="molecule type" value="Genomic_DNA"/>
</dbReference>
<dbReference type="Proteomes" id="UP001249020">
    <property type="component" value="Unassembled WGS sequence"/>
</dbReference>
<feature type="coiled-coil region" evidence="2">
    <location>
        <begin position="10"/>
        <end position="37"/>
    </location>
</feature>
<keyword evidence="2" id="KW-0175">Coiled coil</keyword>
<dbReference type="RefSeq" id="WP_311362443.1">
    <property type="nucleotide sequence ID" value="NZ_JAVRIE010000006.1"/>
</dbReference>